<dbReference type="GO" id="GO:0003677">
    <property type="term" value="F:DNA binding"/>
    <property type="evidence" value="ECO:0007669"/>
    <property type="project" value="UniProtKB-KW"/>
</dbReference>
<comment type="caution">
    <text evidence="1">The sequence shown here is derived from an EMBL/GenBank/DDBJ whole genome shotgun (WGS) entry which is preliminary data.</text>
</comment>
<dbReference type="Gene3D" id="1.10.10.10">
    <property type="entry name" value="Winged helix-like DNA-binding domain superfamily/Winged helix DNA-binding domain"/>
    <property type="match status" value="1"/>
</dbReference>
<organism evidence="1 2">
    <name type="scientific">Roseicyclus persicicus</name>
    <dbReference type="NCBI Taxonomy" id="2650661"/>
    <lineage>
        <taxon>Bacteria</taxon>
        <taxon>Pseudomonadati</taxon>
        <taxon>Pseudomonadota</taxon>
        <taxon>Alphaproteobacteria</taxon>
        <taxon>Rhodobacterales</taxon>
        <taxon>Roseobacteraceae</taxon>
        <taxon>Roseicyclus</taxon>
    </lineage>
</organism>
<evidence type="ECO:0000313" key="2">
    <source>
        <dbReference type="Proteomes" id="UP000526408"/>
    </source>
</evidence>
<dbReference type="InterPro" id="IPR036388">
    <property type="entry name" value="WH-like_DNA-bd_sf"/>
</dbReference>
<evidence type="ECO:0000313" key="1">
    <source>
        <dbReference type="EMBL" id="NKX46586.1"/>
    </source>
</evidence>
<dbReference type="RefSeq" id="WP_168624958.1">
    <property type="nucleotide sequence ID" value="NZ_JAAZQQ010000008.1"/>
</dbReference>
<dbReference type="EMBL" id="JAAZQQ010000008">
    <property type="protein sequence ID" value="NKX46586.1"/>
    <property type="molecule type" value="Genomic_DNA"/>
</dbReference>
<sequence length="204" mass="23302">MRNDNDVGYFNELYRELMRRLASALPFISGEQADRSENVHAAGGRERVRDLFVAKLMEDRSDAGSALDYFEIMFASAIAALRRTSMHRAKKHAWRTLPIEDEENSNEPSLAVERAVGSLDLREELLSDDPFYRSRIAAAIIALPDKYRRVIELIMREIPIDSSDDSVMTIRKVIGVKSEKTVRNRRDEAYQMIRKALSNGDGHD</sequence>
<keyword evidence="2" id="KW-1185">Reference proteome</keyword>
<name>A0A7X6H487_9RHOB</name>
<gene>
    <name evidence="1" type="ORF">HCU73_18515</name>
</gene>
<dbReference type="AlphaFoldDB" id="A0A7X6H487"/>
<keyword evidence="1" id="KW-0238">DNA-binding</keyword>
<protein>
    <submittedName>
        <fullName evidence="1">DNA-binding response regulator</fullName>
    </submittedName>
</protein>
<proteinExistence type="predicted"/>
<reference evidence="1 2" key="1">
    <citation type="submission" date="2020-04" db="EMBL/GenBank/DDBJ databases">
        <authorList>
            <person name="Yoon J."/>
        </authorList>
    </citation>
    <scope>NUCLEOTIDE SEQUENCE [LARGE SCALE GENOMIC DNA]</scope>
    <source>
        <strain evidence="1 2">KMU-115</strain>
    </source>
</reference>
<accession>A0A7X6H487</accession>
<dbReference type="Proteomes" id="UP000526408">
    <property type="component" value="Unassembled WGS sequence"/>
</dbReference>